<dbReference type="GO" id="GO:0031012">
    <property type="term" value="C:extracellular matrix"/>
    <property type="evidence" value="ECO:0007669"/>
    <property type="project" value="TreeGrafter"/>
</dbReference>
<dbReference type="GO" id="GO:0030198">
    <property type="term" value="P:extracellular matrix organization"/>
    <property type="evidence" value="ECO:0007669"/>
    <property type="project" value="TreeGrafter"/>
</dbReference>
<sequence>MWCQMGRCTEIGERPEAIDGEWGQWEPWSPCSRTCGAGVSLSQRHCDNPYASWRWKILYWRKKALQNVQHSGEREEVAKSSYVASRGFAHNVGAKCDFNVDGSLGPHMQGNVVSAI</sequence>
<evidence type="ECO:0000313" key="4">
    <source>
        <dbReference type="Proteomes" id="UP001054945"/>
    </source>
</evidence>
<dbReference type="InterPro" id="IPR000884">
    <property type="entry name" value="TSP1_rpt"/>
</dbReference>
<dbReference type="AlphaFoldDB" id="A0AAV4XFX3"/>
<evidence type="ECO:0000256" key="1">
    <source>
        <dbReference type="ARBA" id="ARBA00004613"/>
    </source>
</evidence>
<protein>
    <submittedName>
        <fullName evidence="3">Uncharacterized protein</fullName>
    </submittedName>
</protein>
<dbReference type="Pfam" id="PF00090">
    <property type="entry name" value="TSP_1"/>
    <property type="match status" value="1"/>
</dbReference>
<dbReference type="PROSITE" id="PS50092">
    <property type="entry name" value="TSP1"/>
    <property type="match status" value="1"/>
</dbReference>
<comment type="subcellular location">
    <subcellularLocation>
        <location evidence="1">Secreted</location>
    </subcellularLocation>
</comment>
<dbReference type="PANTHER" id="PTHR13723">
    <property type="entry name" value="ADAMTS A DISINTEGRIN AND METALLOPROTEASE WITH THROMBOSPONDIN MOTIFS PROTEASE"/>
    <property type="match status" value="1"/>
</dbReference>
<comment type="caution">
    <text evidence="3">The sequence shown here is derived from an EMBL/GenBank/DDBJ whole genome shotgun (WGS) entry which is preliminary data.</text>
</comment>
<dbReference type="GO" id="GO:0004222">
    <property type="term" value="F:metalloendopeptidase activity"/>
    <property type="evidence" value="ECO:0007669"/>
    <property type="project" value="TreeGrafter"/>
</dbReference>
<accession>A0AAV4XFX3</accession>
<evidence type="ECO:0000256" key="2">
    <source>
        <dbReference type="ARBA" id="ARBA00022525"/>
    </source>
</evidence>
<dbReference type="EMBL" id="BPLR01000316">
    <property type="protein sequence ID" value="GIY93851.1"/>
    <property type="molecule type" value="Genomic_DNA"/>
</dbReference>
<dbReference type="Gene3D" id="2.20.100.10">
    <property type="entry name" value="Thrombospondin type-1 (TSP1) repeat"/>
    <property type="match status" value="1"/>
</dbReference>
<dbReference type="PANTHER" id="PTHR13723:SF200">
    <property type="entry name" value="ADAM METALLOPEPTIDASE WITH THROMBOSPONDIN TYPE 1 MOTIF B, ISOFORM B"/>
    <property type="match status" value="1"/>
</dbReference>
<dbReference type="GO" id="GO:0005576">
    <property type="term" value="C:extracellular region"/>
    <property type="evidence" value="ECO:0007669"/>
    <property type="project" value="UniProtKB-SubCell"/>
</dbReference>
<keyword evidence="4" id="KW-1185">Reference proteome</keyword>
<evidence type="ECO:0000313" key="3">
    <source>
        <dbReference type="EMBL" id="GIY93851.1"/>
    </source>
</evidence>
<dbReference type="InterPro" id="IPR036383">
    <property type="entry name" value="TSP1_rpt_sf"/>
</dbReference>
<dbReference type="GO" id="GO:0006508">
    <property type="term" value="P:proteolysis"/>
    <property type="evidence" value="ECO:0007669"/>
    <property type="project" value="TreeGrafter"/>
</dbReference>
<organism evidence="3 4">
    <name type="scientific">Caerostris extrusa</name>
    <name type="common">Bark spider</name>
    <name type="synonym">Caerostris bankana</name>
    <dbReference type="NCBI Taxonomy" id="172846"/>
    <lineage>
        <taxon>Eukaryota</taxon>
        <taxon>Metazoa</taxon>
        <taxon>Ecdysozoa</taxon>
        <taxon>Arthropoda</taxon>
        <taxon>Chelicerata</taxon>
        <taxon>Arachnida</taxon>
        <taxon>Araneae</taxon>
        <taxon>Araneomorphae</taxon>
        <taxon>Entelegynae</taxon>
        <taxon>Araneoidea</taxon>
        <taxon>Araneidae</taxon>
        <taxon>Caerostris</taxon>
    </lineage>
</organism>
<dbReference type="InterPro" id="IPR050439">
    <property type="entry name" value="ADAMTS_ADAMTS-like"/>
</dbReference>
<gene>
    <name evidence="3" type="ORF">CEXT_531631</name>
</gene>
<proteinExistence type="predicted"/>
<name>A0AAV4XFX3_CAEEX</name>
<dbReference type="SUPFAM" id="SSF82895">
    <property type="entry name" value="TSP-1 type 1 repeat"/>
    <property type="match status" value="1"/>
</dbReference>
<keyword evidence="2" id="KW-0964">Secreted</keyword>
<dbReference type="Proteomes" id="UP001054945">
    <property type="component" value="Unassembled WGS sequence"/>
</dbReference>
<reference evidence="3 4" key="1">
    <citation type="submission" date="2021-06" db="EMBL/GenBank/DDBJ databases">
        <title>Caerostris extrusa draft genome.</title>
        <authorList>
            <person name="Kono N."/>
            <person name="Arakawa K."/>
        </authorList>
    </citation>
    <scope>NUCLEOTIDE SEQUENCE [LARGE SCALE GENOMIC DNA]</scope>
</reference>